<feature type="modified residue" description="4-aspartylphosphate" evidence="8">
    <location>
        <position position="58"/>
    </location>
</feature>
<evidence type="ECO:0000256" key="6">
    <source>
        <dbReference type="ARBA" id="ARBA00023125"/>
    </source>
</evidence>
<dbReference type="Gene3D" id="1.10.10.10">
    <property type="entry name" value="Winged helix-like DNA-binding domain superfamily/Winged helix DNA-binding domain"/>
    <property type="match status" value="1"/>
</dbReference>
<sequence length="248" mass="27312">MQTSDHILVVDDDDELRDLLRQYLEKNGFKVSTAANGRQMRAALAAGAAGAVDMIVLDLMLPGEDGLALCRSLHADGATPLPILMLTARNEESDRILGLEMGADDYLTKPFASRELLARIRAILRRARMVPAKVRLGDGDGGHVLRFGAWQLDTRTQQLLDGAGVSVALTGAEYRLLRVFIEHPQRVLTRDQLLGLTQGREAEAFDRSIDILVSRLRKRLRDDARPQRLIQTVRSGGYLFAASVDAAT</sequence>
<dbReference type="Gene3D" id="3.40.50.2300">
    <property type="match status" value="1"/>
</dbReference>
<feature type="domain" description="Response regulatory" evidence="10">
    <location>
        <begin position="6"/>
        <end position="124"/>
    </location>
</feature>
<evidence type="ECO:0000256" key="4">
    <source>
        <dbReference type="ARBA" id="ARBA00023012"/>
    </source>
</evidence>
<dbReference type="SMART" id="SM00448">
    <property type="entry name" value="REC"/>
    <property type="match status" value="1"/>
</dbReference>
<evidence type="ECO:0000256" key="9">
    <source>
        <dbReference type="PROSITE-ProRule" id="PRU01091"/>
    </source>
</evidence>
<dbReference type="PANTHER" id="PTHR48111:SF4">
    <property type="entry name" value="DNA-BINDING DUAL TRANSCRIPTIONAL REGULATOR OMPR"/>
    <property type="match status" value="1"/>
</dbReference>
<dbReference type="GO" id="GO:0006355">
    <property type="term" value="P:regulation of DNA-templated transcription"/>
    <property type="evidence" value="ECO:0007669"/>
    <property type="project" value="InterPro"/>
</dbReference>
<dbReference type="InterPro" id="IPR036388">
    <property type="entry name" value="WH-like_DNA-bd_sf"/>
</dbReference>
<dbReference type="Pfam" id="PF00486">
    <property type="entry name" value="Trans_reg_C"/>
    <property type="match status" value="1"/>
</dbReference>
<dbReference type="PANTHER" id="PTHR48111">
    <property type="entry name" value="REGULATOR OF RPOS"/>
    <property type="match status" value="1"/>
</dbReference>
<dbReference type="CDD" id="cd17574">
    <property type="entry name" value="REC_OmpR"/>
    <property type="match status" value="1"/>
</dbReference>
<evidence type="ECO:0000256" key="2">
    <source>
        <dbReference type="ARBA" id="ARBA00022490"/>
    </source>
</evidence>
<reference evidence="12 13" key="1">
    <citation type="submission" date="2018-04" db="EMBL/GenBank/DDBJ databases">
        <title>Massilia violaceinigra sp. nov., a novel purple-pigmented bacterium isolated from Tianshan glacier, Xinjiang, China.</title>
        <authorList>
            <person name="Wang H."/>
        </authorList>
    </citation>
    <scope>NUCLEOTIDE SEQUENCE [LARGE SCALE GENOMIC DNA]</scope>
    <source>
        <strain evidence="12 13">B448-2</strain>
    </source>
</reference>
<dbReference type="Gene3D" id="6.10.250.690">
    <property type="match status" value="1"/>
</dbReference>
<dbReference type="GO" id="GO:0005829">
    <property type="term" value="C:cytosol"/>
    <property type="evidence" value="ECO:0007669"/>
    <property type="project" value="TreeGrafter"/>
</dbReference>
<keyword evidence="7" id="KW-0804">Transcription</keyword>
<dbReference type="GO" id="GO:0000976">
    <property type="term" value="F:transcription cis-regulatory region binding"/>
    <property type="evidence" value="ECO:0007669"/>
    <property type="project" value="TreeGrafter"/>
</dbReference>
<evidence type="ECO:0000259" key="11">
    <source>
        <dbReference type="PROSITE" id="PS51755"/>
    </source>
</evidence>
<protein>
    <submittedName>
        <fullName evidence="12">DNA-binding response regulator</fullName>
    </submittedName>
</protein>
<evidence type="ECO:0000256" key="5">
    <source>
        <dbReference type="ARBA" id="ARBA00023015"/>
    </source>
</evidence>
<dbReference type="FunFam" id="1.10.10.10:FF:000099">
    <property type="entry name" value="Two-component system response regulator TorR"/>
    <property type="match status" value="1"/>
</dbReference>
<feature type="DNA-binding region" description="OmpR/PhoB-type" evidence="9">
    <location>
        <begin position="142"/>
        <end position="242"/>
    </location>
</feature>
<dbReference type="Pfam" id="PF00072">
    <property type="entry name" value="Response_reg"/>
    <property type="match status" value="1"/>
</dbReference>
<keyword evidence="2" id="KW-0963">Cytoplasm</keyword>
<dbReference type="InterPro" id="IPR016032">
    <property type="entry name" value="Sig_transdc_resp-reg_C-effctor"/>
</dbReference>
<dbReference type="InterPro" id="IPR001789">
    <property type="entry name" value="Sig_transdc_resp-reg_receiver"/>
</dbReference>
<dbReference type="PROSITE" id="PS50110">
    <property type="entry name" value="RESPONSE_REGULATORY"/>
    <property type="match status" value="1"/>
</dbReference>
<dbReference type="Proteomes" id="UP000241421">
    <property type="component" value="Unassembled WGS sequence"/>
</dbReference>
<dbReference type="GO" id="GO:0000156">
    <property type="term" value="F:phosphorelay response regulator activity"/>
    <property type="evidence" value="ECO:0007669"/>
    <property type="project" value="TreeGrafter"/>
</dbReference>
<comment type="subcellular location">
    <subcellularLocation>
        <location evidence="1">Cytoplasm</location>
    </subcellularLocation>
</comment>
<dbReference type="GO" id="GO:0032993">
    <property type="term" value="C:protein-DNA complex"/>
    <property type="evidence" value="ECO:0007669"/>
    <property type="project" value="TreeGrafter"/>
</dbReference>
<dbReference type="PROSITE" id="PS51755">
    <property type="entry name" value="OMPR_PHOB"/>
    <property type="match status" value="1"/>
</dbReference>
<gene>
    <name evidence="12" type="ORF">C7C56_002930</name>
</gene>
<evidence type="ECO:0000313" key="12">
    <source>
        <dbReference type="EMBL" id="PWF55232.1"/>
    </source>
</evidence>
<dbReference type="InterPro" id="IPR001867">
    <property type="entry name" value="OmpR/PhoB-type_DNA-bd"/>
</dbReference>
<comment type="caution">
    <text evidence="12">The sequence shown here is derived from an EMBL/GenBank/DDBJ whole genome shotgun (WGS) entry which is preliminary data.</text>
</comment>
<dbReference type="CDD" id="cd00383">
    <property type="entry name" value="trans_reg_C"/>
    <property type="match status" value="1"/>
</dbReference>
<keyword evidence="6 9" id="KW-0238">DNA-binding</keyword>
<evidence type="ECO:0000259" key="10">
    <source>
        <dbReference type="PROSITE" id="PS50110"/>
    </source>
</evidence>
<dbReference type="OrthoDB" id="165980at2"/>
<keyword evidence="3 8" id="KW-0597">Phosphoprotein</keyword>
<dbReference type="RefSeq" id="WP_106756002.1">
    <property type="nucleotide sequence ID" value="NZ_PXWF02000041.1"/>
</dbReference>
<keyword evidence="5" id="KW-0805">Transcription regulation</keyword>
<name>A0A2U2I667_9BURK</name>
<keyword evidence="13" id="KW-1185">Reference proteome</keyword>
<dbReference type="AlphaFoldDB" id="A0A2U2I667"/>
<feature type="domain" description="OmpR/PhoB-type" evidence="11">
    <location>
        <begin position="142"/>
        <end position="242"/>
    </location>
</feature>
<dbReference type="SUPFAM" id="SSF52172">
    <property type="entry name" value="CheY-like"/>
    <property type="match status" value="1"/>
</dbReference>
<evidence type="ECO:0000256" key="3">
    <source>
        <dbReference type="ARBA" id="ARBA00022553"/>
    </source>
</evidence>
<evidence type="ECO:0000256" key="1">
    <source>
        <dbReference type="ARBA" id="ARBA00004496"/>
    </source>
</evidence>
<keyword evidence="4" id="KW-0902">Two-component regulatory system</keyword>
<evidence type="ECO:0000256" key="8">
    <source>
        <dbReference type="PROSITE-ProRule" id="PRU00169"/>
    </source>
</evidence>
<organism evidence="12 13">
    <name type="scientific">Massilia glaciei</name>
    <dbReference type="NCBI Taxonomy" id="1524097"/>
    <lineage>
        <taxon>Bacteria</taxon>
        <taxon>Pseudomonadati</taxon>
        <taxon>Pseudomonadota</taxon>
        <taxon>Betaproteobacteria</taxon>
        <taxon>Burkholderiales</taxon>
        <taxon>Oxalobacteraceae</taxon>
        <taxon>Telluria group</taxon>
        <taxon>Massilia</taxon>
    </lineage>
</organism>
<dbReference type="InterPro" id="IPR011006">
    <property type="entry name" value="CheY-like_superfamily"/>
</dbReference>
<dbReference type="FunFam" id="3.40.50.2300:FF:000001">
    <property type="entry name" value="DNA-binding response regulator PhoB"/>
    <property type="match status" value="1"/>
</dbReference>
<dbReference type="EMBL" id="PXWF02000041">
    <property type="protein sequence ID" value="PWF55232.1"/>
    <property type="molecule type" value="Genomic_DNA"/>
</dbReference>
<evidence type="ECO:0000256" key="7">
    <source>
        <dbReference type="ARBA" id="ARBA00023163"/>
    </source>
</evidence>
<dbReference type="SMART" id="SM00862">
    <property type="entry name" value="Trans_reg_C"/>
    <property type="match status" value="1"/>
</dbReference>
<dbReference type="SUPFAM" id="SSF46894">
    <property type="entry name" value="C-terminal effector domain of the bipartite response regulators"/>
    <property type="match status" value="1"/>
</dbReference>
<proteinExistence type="predicted"/>
<evidence type="ECO:0000313" key="13">
    <source>
        <dbReference type="Proteomes" id="UP000241421"/>
    </source>
</evidence>
<dbReference type="InterPro" id="IPR039420">
    <property type="entry name" value="WalR-like"/>
</dbReference>
<accession>A0A2U2I667</accession>